<keyword evidence="3" id="KW-0804">Transcription</keyword>
<sequence>MTEREEHDRVASLIYLALSENRHDDAVDIAEANWPVLISNNVAVLRAVADQLSPAELASRPAWDRIRRYLGFVMLDSSLRPGAYVETALPHPPRSLADTLLTLTTRGIAARTAGRFGEAVQLARTALERLAEAREPERDAVQHRLADGYLQWGLSFEFAVLETEALSTLERAYELGIAFENTRAAADAAGEIAWIHTLGGGGVHADRWVERAQALVASSRSSQAWRRTDMIAAAVRLADRLQPDAALEMLAQRPDGSVDEHRLIALAQTAIFRLSAGRSSTTVLLSELQRAQASDSQLFVEGNHNVTTFGYIEALVHLYADRPDRSIDLLTQLQGVERGAWALGVRAAAELAVGNDALAQRDADTVISEYPKWPRQLIPALLVKAAVALQAGETTTAVSAFTDACLLAIDNSLVSSLVVIPHADFAQLLQLAGERLSDPQLDGMARMPLMFAPARRTAVKLSPRELSVLRELAYGGSLAEVAARLHLSVNTLKVHNQAIYRKLGVDGREQAVTLARDRGLI</sequence>
<dbReference type="OrthoDB" id="134985at2"/>
<evidence type="ECO:0000313" key="6">
    <source>
        <dbReference type="Proteomes" id="UP000275069"/>
    </source>
</evidence>
<dbReference type="AlphaFoldDB" id="A0A387BJY8"/>
<dbReference type="InterPro" id="IPR036388">
    <property type="entry name" value="WH-like_DNA-bd_sf"/>
</dbReference>
<dbReference type="Pfam" id="PF00196">
    <property type="entry name" value="GerE"/>
    <property type="match status" value="1"/>
</dbReference>
<gene>
    <name evidence="5" type="ORF">D7I44_11905</name>
</gene>
<dbReference type="CDD" id="cd06170">
    <property type="entry name" value="LuxR_C_like"/>
    <property type="match status" value="1"/>
</dbReference>
<evidence type="ECO:0000313" key="5">
    <source>
        <dbReference type="EMBL" id="AYG04163.1"/>
    </source>
</evidence>
<evidence type="ECO:0000256" key="2">
    <source>
        <dbReference type="ARBA" id="ARBA00023125"/>
    </source>
</evidence>
<keyword evidence="6" id="KW-1185">Reference proteome</keyword>
<reference evidence="5 6" key="1">
    <citation type="submission" date="2018-09" db="EMBL/GenBank/DDBJ databases">
        <title>Genome sequencing of strain 2DFW10M-5.</title>
        <authorList>
            <person name="Heo J."/>
            <person name="Kim S.-J."/>
            <person name="Kwon S.-W."/>
        </authorList>
    </citation>
    <scope>NUCLEOTIDE SEQUENCE [LARGE SCALE GENOMIC DNA]</scope>
    <source>
        <strain evidence="5 6">2DFW10M-5</strain>
    </source>
</reference>
<dbReference type="PRINTS" id="PR00038">
    <property type="entry name" value="HTHLUXR"/>
</dbReference>
<organism evidence="5 6">
    <name type="scientific">Gryllotalpicola protaetiae</name>
    <dbReference type="NCBI Taxonomy" id="2419771"/>
    <lineage>
        <taxon>Bacteria</taxon>
        <taxon>Bacillati</taxon>
        <taxon>Actinomycetota</taxon>
        <taxon>Actinomycetes</taxon>
        <taxon>Micrococcales</taxon>
        <taxon>Microbacteriaceae</taxon>
        <taxon>Gryllotalpicola</taxon>
    </lineage>
</organism>
<dbReference type="Gene3D" id="1.25.40.10">
    <property type="entry name" value="Tetratricopeptide repeat domain"/>
    <property type="match status" value="1"/>
</dbReference>
<dbReference type="RefSeq" id="WP_120789693.1">
    <property type="nucleotide sequence ID" value="NZ_CP032624.1"/>
</dbReference>
<dbReference type="GO" id="GO:0003677">
    <property type="term" value="F:DNA binding"/>
    <property type="evidence" value="ECO:0007669"/>
    <property type="project" value="UniProtKB-KW"/>
</dbReference>
<name>A0A387BJY8_9MICO</name>
<evidence type="ECO:0000256" key="1">
    <source>
        <dbReference type="ARBA" id="ARBA00023015"/>
    </source>
</evidence>
<protein>
    <submittedName>
        <fullName evidence="5">DNA-binding response regulator</fullName>
    </submittedName>
</protein>
<dbReference type="EMBL" id="CP032624">
    <property type="protein sequence ID" value="AYG04163.1"/>
    <property type="molecule type" value="Genomic_DNA"/>
</dbReference>
<evidence type="ECO:0000259" key="4">
    <source>
        <dbReference type="PROSITE" id="PS50043"/>
    </source>
</evidence>
<dbReference type="InterPro" id="IPR011990">
    <property type="entry name" value="TPR-like_helical_dom_sf"/>
</dbReference>
<accession>A0A387BJY8</accession>
<keyword evidence="1" id="KW-0805">Transcription regulation</keyword>
<dbReference type="GO" id="GO:0006355">
    <property type="term" value="P:regulation of DNA-templated transcription"/>
    <property type="evidence" value="ECO:0007669"/>
    <property type="project" value="InterPro"/>
</dbReference>
<dbReference type="InterPro" id="IPR000792">
    <property type="entry name" value="Tscrpt_reg_LuxR_C"/>
</dbReference>
<keyword evidence="2 5" id="KW-0238">DNA-binding</keyword>
<dbReference type="PANTHER" id="PTHR44688:SF16">
    <property type="entry name" value="DNA-BINDING TRANSCRIPTIONAL ACTIVATOR DEVR_DOSR"/>
    <property type="match status" value="1"/>
</dbReference>
<evidence type="ECO:0000256" key="3">
    <source>
        <dbReference type="ARBA" id="ARBA00023163"/>
    </source>
</evidence>
<feature type="domain" description="HTH luxR-type" evidence="4">
    <location>
        <begin position="454"/>
        <end position="519"/>
    </location>
</feature>
<dbReference type="SUPFAM" id="SSF46894">
    <property type="entry name" value="C-terminal effector domain of the bipartite response regulators"/>
    <property type="match status" value="1"/>
</dbReference>
<dbReference type="PANTHER" id="PTHR44688">
    <property type="entry name" value="DNA-BINDING TRANSCRIPTIONAL ACTIVATOR DEVR_DOSR"/>
    <property type="match status" value="1"/>
</dbReference>
<dbReference type="Proteomes" id="UP000275069">
    <property type="component" value="Chromosome"/>
</dbReference>
<dbReference type="SMART" id="SM00421">
    <property type="entry name" value="HTH_LUXR"/>
    <property type="match status" value="1"/>
</dbReference>
<proteinExistence type="predicted"/>
<dbReference type="InterPro" id="IPR016032">
    <property type="entry name" value="Sig_transdc_resp-reg_C-effctor"/>
</dbReference>
<dbReference type="Gene3D" id="1.10.10.10">
    <property type="entry name" value="Winged helix-like DNA-binding domain superfamily/Winged helix DNA-binding domain"/>
    <property type="match status" value="1"/>
</dbReference>
<dbReference type="KEGG" id="gry:D7I44_11905"/>
<dbReference type="PROSITE" id="PS50043">
    <property type="entry name" value="HTH_LUXR_2"/>
    <property type="match status" value="1"/>
</dbReference>